<keyword evidence="8" id="KW-1185">Reference proteome</keyword>
<evidence type="ECO:0000256" key="1">
    <source>
        <dbReference type="ARBA" id="ARBA00022723"/>
    </source>
</evidence>
<evidence type="ECO:0000259" key="6">
    <source>
        <dbReference type="PROSITE" id="PS50966"/>
    </source>
</evidence>
<dbReference type="Pfam" id="PF03101">
    <property type="entry name" value="FAR1"/>
    <property type="match status" value="1"/>
</dbReference>
<dbReference type="AlphaFoldDB" id="A0ABD0TW32"/>
<keyword evidence="3" id="KW-0862">Zinc</keyword>
<dbReference type="InterPro" id="IPR004330">
    <property type="entry name" value="FAR1_DNA_bnd_dom"/>
</dbReference>
<dbReference type="GO" id="GO:0008270">
    <property type="term" value="F:zinc ion binding"/>
    <property type="evidence" value="ECO:0007669"/>
    <property type="project" value="UniProtKB-KW"/>
</dbReference>
<reference evidence="7 8" key="1">
    <citation type="journal article" date="2024" name="Plant Biotechnol. J.">
        <title>Dendrobium thyrsiflorum genome and its molecular insights into genes involved in important horticultural traits.</title>
        <authorList>
            <person name="Chen B."/>
            <person name="Wang J.Y."/>
            <person name="Zheng P.J."/>
            <person name="Li K.L."/>
            <person name="Liang Y.M."/>
            <person name="Chen X.F."/>
            <person name="Zhang C."/>
            <person name="Zhao X."/>
            <person name="He X."/>
            <person name="Zhang G.Q."/>
            <person name="Liu Z.J."/>
            <person name="Xu Q."/>
        </authorList>
    </citation>
    <scope>NUCLEOTIDE SEQUENCE [LARGE SCALE GENOMIC DNA]</scope>
    <source>
        <strain evidence="7">GZMU011</strain>
    </source>
</reference>
<feature type="compositionally biased region" description="Basic residues" evidence="5">
    <location>
        <begin position="701"/>
        <end position="710"/>
    </location>
</feature>
<dbReference type="PROSITE" id="PS50966">
    <property type="entry name" value="ZF_SWIM"/>
    <property type="match status" value="1"/>
</dbReference>
<comment type="caution">
    <text evidence="7">The sequence shown here is derived from an EMBL/GenBank/DDBJ whole genome shotgun (WGS) entry which is preliminary data.</text>
</comment>
<dbReference type="PANTHER" id="PTHR47718:SF17">
    <property type="entry name" value="PROTEIN FAR1-RELATED SEQUENCE 5-LIKE"/>
    <property type="match status" value="1"/>
</dbReference>
<gene>
    <name evidence="7" type="ORF">M5K25_025972</name>
</gene>
<dbReference type="InterPro" id="IPR018289">
    <property type="entry name" value="MULE_transposase_dom"/>
</dbReference>
<evidence type="ECO:0000256" key="2">
    <source>
        <dbReference type="ARBA" id="ARBA00022771"/>
    </source>
</evidence>
<sequence length="796" mass="91416">MENAAEKTVLDSDRDDASHPSDGEVGAFSSNTSGEVDSCNLELSEVLSPDQAKKELMGQIVQNEKEAYRLYRDYGRKMGFNVRKGKQYYYIGSRNIRKKYYYCSKEGAKIDKLSRKSKFHRKDVRTGCKAFVQFTVDEKGQWKVTQLGVEHNHDLVKPKERHVLKPISSSKSTEASLPYSTMDVEIHTLNADSGGDTENGDSYVNLQQMAQIKVEETRSLISYFKRKAGEEGMFYWDVQVDHEGRMTNIFWRDGRSRIDYDCFCDVLSFDSTSHIKKYGFTCVPLVGVNHHWQNVMFGCAFLLDETEASFVWLLKTFLESMGNRPPRTILTNDDVALGRAIELVLPSTKHRLCLWDISKKASSCFGSLNSSKRLLQSFDKCLQGCDSEMEFEETWRKMVLDYGVEDHEWLNNLYKNRQQWCSVLSKDCFDGGIESPQRSESFENVLNSIVDRSISLSEFTREFEKLLEDWRQNEAKEDFACQQDGPRRAIEHSDILKQAAKLYTHKMYKLFEEEFLDGCCAASFREIHCGDDLYRFELTMQGRDSKVWIVHHDISKMELCCTCNKFNTMGILCSHALKALSLKNVNRIPEKYIIKRWTKDARKGVYRLEGSRQLLGEDLEDEFKYHNIAIRYAYDLVMRSQGHKQARKIIWDAFLRGERQLDSFFEKKCLDENSGNRDNSDESECEEAAEQSLKTSSLRKSNSRKTKKKRSVDLYQGDELGEPNCSTFPPLCNSTSATPQLGFFPSLSPGCFSPPMYTPLSQMPTQISNINWALGSPPSYASNAQGNHNAAQNLHL</sequence>
<feature type="domain" description="SWIM-type" evidence="6">
    <location>
        <begin position="536"/>
        <end position="584"/>
    </location>
</feature>
<dbReference type="SMART" id="SM00575">
    <property type="entry name" value="ZnF_PMZ"/>
    <property type="match status" value="1"/>
</dbReference>
<keyword evidence="2 4" id="KW-0863">Zinc-finger</keyword>
<dbReference type="EMBL" id="JANQDX010000019">
    <property type="protein sequence ID" value="KAL0903909.1"/>
    <property type="molecule type" value="Genomic_DNA"/>
</dbReference>
<proteinExistence type="predicted"/>
<feature type="compositionally biased region" description="Basic and acidic residues" evidence="5">
    <location>
        <begin position="1"/>
        <end position="22"/>
    </location>
</feature>
<dbReference type="InterPro" id="IPR006564">
    <property type="entry name" value="Znf_PMZ"/>
</dbReference>
<evidence type="ECO:0000256" key="4">
    <source>
        <dbReference type="PROSITE-ProRule" id="PRU00325"/>
    </source>
</evidence>
<feature type="region of interest" description="Disordered" evidence="5">
    <location>
        <begin position="1"/>
        <end position="36"/>
    </location>
</feature>
<dbReference type="Pfam" id="PF10551">
    <property type="entry name" value="MULE"/>
    <property type="match status" value="1"/>
</dbReference>
<evidence type="ECO:0000256" key="5">
    <source>
        <dbReference type="SAM" id="MobiDB-lite"/>
    </source>
</evidence>
<feature type="region of interest" description="Disordered" evidence="5">
    <location>
        <begin position="672"/>
        <end position="715"/>
    </location>
</feature>
<evidence type="ECO:0000256" key="3">
    <source>
        <dbReference type="ARBA" id="ARBA00022833"/>
    </source>
</evidence>
<evidence type="ECO:0000313" key="8">
    <source>
        <dbReference type="Proteomes" id="UP001552299"/>
    </source>
</evidence>
<evidence type="ECO:0000313" key="7">
    <source>
        <dbReference type="EMBL" id="KAL0903909.1"/>
    </source>
</evidence>
<dbReference type="Proteomes" id="UP001552299">
    <property type="component" value="Unassembled WGS sequence"/>
</dbReference>
<keyword evidence="1" id="KW-0479">Metal-binding</keyword>
<organism evidence="7 8">
    <name type="scientific">Dendrobium thyrsiflorum</name>
    <name type="common">Pinecone-like raceme dendrobium</name>
    <name type="synonym">Orchid</name>
    <dbReference type="NCBI Taxonomy" id="117978"/>
    <lineage>
        <taxon>Eukaryota</taxon>
        <taxon>Viridiplantae</taxon>
        <taxon>Streptophyta</taxon>
        <taxon>Embryophyta</taxon>
        <taxon>Tracheophyta</taxon>
        <taxon>Spermatophyta</taxon>
        <taxon>Magnoliopsida</taxon>
        <taxon>Liliopsida</taxon>
        <taxon>Asparagales</taxon>
        <taxon>Orchidaceae</taxon>
        <taxon>Epidendroideae</taxon>
        <taxon>Malaxideae</taxon>
        <taxon>Dendrobiinae</taxon>
        <taxon>Dendrobium</taxon>
    </lineage>
</organism>
<name>A0ABD0TW32_DENTH</name>
<dbReference type="Pfam" id="PF04434">
    <property type="entry name" value="SWIM"/>
    <property type="match status" value="1"/>
</dbReference>
<dbReference type="InterPro" id="IPR007527">
    <property type="entry name" value="Znf_SWIM"/>
</dbReference>
<dbReference type="PANTHER" id="PTHR47718">
    <property type="entry name" value="OS01G0519700 PROTEIN"/>
    <property type="match status" value="1"/>
</dbReference>
<protein>
    <recommendedName>
        <fullName evidence="6">SWIM-type domain-containing protein</fullName>
    </recommendedName>
</protein>
<accession>A0ABD0TW32</accession>